<gene>
    <name evidence="1" type="ORF">ACFSJD_44165</name>
</gene>
<dbReference type="RefSeq" id="WP_344730668.1">
    <property type="nucleotide sequence ID" value="NZ_BAAAUS010000070.1"/>
</dbReference>
<organism evidence="1 2">
    <name type="scientific">Pseudonocardia yunnanensis</name>
    <dbReference type="NCBI Taxonomy" id="58107"/>
    <lineage>
        <taxon>Bacteria</taxon>
        <taxon>Bacillati</taxon>
        <taxon>Actinomycetota</taxon>
        <taxon>Actinomycetes</taxon>
        <taxon>Pseudonocardiales</taxon>
        <taxon>Pseudonocardiaceae</taxon>
        <taxon>Pseudonocardia</taxon>
    </lineage>
</organism>
<evidence type="ECO:0000313" key="2">
    <source>
        <dbReference type="Proteomes" id="UP001597114"/>
    </source>
</evidence>
<dbReference type="EMBL" id="JBHUCO010000086">
    <property type="protein sequence ID" value="MFD1524542.1"/>
    <property type="molecule type" value="Genomic_DNA"/>
</dbReference>
<sequence length="55" mass="5676">MTSEGERMLVIGWVEIGGTLGGGEMPAPCVVSLDGTPSELHALTGPVEFRLPSGH</sequence>
<evidence type="ECO:0000313" key="1">
    <source>
        <dbReference type="EMBL" id="MFD1524542.1"/>
    </source>
</evidence>
<comment type="caution">
    <text evidence="1">The sequence shown here is derived from an EMBL/GenBank/DDBJ whole genome shotgun (WGS) entry which is preliminary data.</text>
</comment>
<keyword evidence="2" id="KW-1185">Reference proteome</keyword>
<dbReference type="Proteomes" id="UP001597114">
    <property type="component" value="Unassembled WGS sequence"/>
</dbReference>
<accession>A0ABW4FAM3</accession>
<protein>
    <submittedName>
        <fullName evidence="1">Uncharacterized protein</fullName>
    </submittedName>
</protein>
<name>A0ABW4FAM3_9PSEU</name>
<proteinExistence type="predicted"/>
<reference evidence="2" key="1">
    <citation type="journal article" date="2019" name="Int. J. Syst. Evol. Microbiol.">
        <title>The Global Catalogue of Microorganisms (GCM) 10K type strain sequencing project: providing services to taxonomists for standard genome sequencing and annotation.</title>
        <authorList>
            <consortium name="The Broad Institute Genomics Platform"/>
            <consortium name="The Broad Institute Genome Sequencing Center for Infectious Disease"/>
            <person name="Wu L."/>
            <person name="Ma J."/>
        </authorList>
    </citation>
    <scope>NUCLEOTIDE SEQUENCE [LARGE SCALE GENOMIC DNA]</scope>
    <source>
        <strain evidence="2">CCM 7043</strain>
    </source>
</reference>